<keyword evidence="1" id="KW-0143">Chaperone</keyword>
<dbReference type="InterPro" id="IPR036411">
    <property type="entry name" value="TorD-like_sf"/>
</dbReference>
<dbReference type="Gene3D" id="1.10.3480.10">
    <property type="entry name" value="TorD-like"/>
    <property type="match status" value="1"/>
</dbReference>
<evidence type="ECO:0000256" key="1">
    <source>
        <dbReference type="ARBA" id="ARBA00023186"/>
    </source>
</evidence>
<evidence type="ECO:0000313" key="2">
    <source>
        <dbReference type="EMBL" id="NBI34383.1"/>
    </source>
</evidence>
<accession>A0A7C9NAR9</accession>
<dbReference type="InterPro" id="IPR050289">
    <property type="entry name" value="TorD/DmsD_chaperones"/>
</dbReference>
<reference evidence="2" key="1">
    <citation type="submission" date="2018-08" db="EMBL/GenBank/DDBJ databases">
        <title>Murine metabolic-syndrome-specific gut microbial biobank.</title>
        <authorList>
            <person name="Liu C."/>
        </authorList>
    </citation>
    <scope>NUCLEOTIDE SEQUENCE [LARGE SCALE GENOMIC DNA]</scope>
    <source>
        <strain evidence="2">Z82</strain>
    </source>
</reference>
<dbReference type="Pfam" id="PF02613">
    <property type="entry name" value="Nitrate_red_del"/>
    <property type="match status" value="1"/>
</dbReference>
<dbReference type="SUPFAM" id="SSF89155">
    <property type="entry name" value="TorD-like"/>
    <property type="match status" value="1"/>
</dbReference>
<evidence type="ECO:0008006" key="3">
    <source>
        <dbReference type="Google" id="ProtNLM"/>
    </source>
</evidence>
<organism evidence="2">
    <name type="scientific">Muribaculaceae bacterium Z82</name>
    <dbReference type="NCBI Taxonomy" id="2304548"/>
    <lineage>
        <taxon>Bacteria</taxon>
        <taxon>Pseudomonadati</taxon>
        <taxon>Bacteroidota</taxon>
        <taxon>Bacteroidia</taxon>
        <taxon>Bacteroidales</taxon>
        <taxon>Muribaculaceae</taxon>
    </lineage>
</organism>
<dbReference type="PANTHER" id="PTHR34227">
    <property type="entry name" value="CHAPERONE PROTEIN YCDY"/>
    <property type="match status" value="1"/>
</dbReference>
<protein>
    <recommendedName>
        <fullName evidence="3">Molecular chaperone TorD</fullName>
    </recommendedName>
</protein>
<comment type="caution">
    <text evidence="2">The sequence shown here is derived from an EMBL/GenBank/DDBJ whole genome shotgun (WGS) entry which is preliminary data.</text>
</comment>
<name>A0A7C9NAR9_9BACT</name>
<proteinExistence type="predicted"/>
<sequence length="225" mass="24080">MRMELESVRRAIGVADACELLNCAFAFPDAAFAEGVASGAVASDVRSCLADAGVPEGDAAAAAAALAPWEGADGAGLLAAMRCTYSLLYLAPGGHTPIFPYESAFLHVQRGLSKAPALFRSRVTLDVERQMREAGVRAKDDRVEPCDSVFEEFEFLSYLYAHQAEALRCGDDGEAAVWGERAQRFVQEHAGAWIPAFMERTIELAPDSPYAGLAQAALALLRQLP</sequence>
<dbReference type="EMBL" id="QWKH01000025">
    <property type="protein sequence ID" value="NBI34383.1"/>
    <property type="molecule type" value="Genomic_DNA"/>
</dbReference>
<gene>
    <name evidence="2" type="ORF">D1639_04925</name>
</gene>
<dbReference type="PANTHER" id="PTHR34227:SF1">
    <property type="entry name" value="DIMETHYL SULFOXIDE REDUCTASE CHAPERONE-RELATED"/>
    <property type="match status" value="1"/>
</dbReference>
<dbReference type="InterPro" id="IPR020945">
    <property type="entry name" value="DMSO/NO3_reduct_chaperone"/>
</dbReference>
<dbReference type="AlphaFoldDB" id="A0A7C9NAR9"/>